<reference evidence="1 2" key="1">
    <citation type="submission" date="2017-05" db="EMBL/GenBank/DDBJ databases">
        <title>Butyricicoccus porcorum sp. nov. a butyrate-producing bacterium from the swine intestinal tract.</title>
        <authorList>
            <person name="Trachsel J."/>
            <person name="Humphrey S."/>
            <person name="Allen H.K."/>
        </authorList>
    </citation>
    <scope>NUCLEOTIDE SEQUENCE [LARGE SCALE GENOMIC DNA]</scope>
    <source>
        <strain evidence="1">BB10</strain>
    </source>
</reference>
<gene>
    <name evidence="1" type="ORF">CBW42_03890</name>
</gene>
<keyword evidence="2" id="KW-1185">Reference proteome</keyword>
<name>A0A252F604_9FIRM</name>
<evidence type="ECO:0008006" key="3">
    <source>
        <dbReference type="Google" id="ProtNLM"/>
    </source>
</evidence>
<dbReference type="EMBL" id="NHOC01000003">
    <property type="protein sequence ID" value="OUM21186.1"/>
    <property type="molecule type" value="Genomic_DNA"/>
</dbReference>
<protein>
    <recommendedName>
        <fullName evidence="3">Phage tail protein</fullName>
    </recommendedName>
</protein>
<dbReference type="Proteomes" id="UP000194903">
    <property type="component" value="Unassembled WGS sequence"/>
</dbReference>
<dbReference type="AlphaFoldDB" id="A0A252F604"/>
<accession>A0A252F604</accession>
<dbReference type="RefSeq" id="WP_087017976.1">
    <property type="nucleotide sequence ID" value="NZ_NHOC01000003.1"/>
</dbReference>
<organism evidence="1 2">
    <name type="scientific">Butyricicoccus porcorum</name>
    <dbReference type="NCBI Taxonomy" id="1945634"/>
    <lineage>
        <taxon>Bacteria</taxon>
        <taxon>Bacillati</taxon>
        <taxon>Bacillota</taxon>
        <taxon>Clostridia</taxon>
        <taxon>Eubacteriales</taxon>
        <taxon>Butyricicoccaceae</taxon>
        <taxon>Butyricicoccus</taxon>
    </lineage>
</organism>
<sequence>MIPDIYFDDISMLSCGWLRESVDFPAPQPQNDILTVPGRNSPIRYAEALGRISYQPREFTVVLSMLGTHARFIERSSDMVNRFNGRLVHVTKSEDPEVYAVGTLLIQPSYDALAGKGILTISCTDADAYLYHITETVQSVIGNASIVLDNDFMPVVPTVTTTAQTTLSWSVSGDSFTKTLSAGTWTILELELQAGSNTITVSGAGTTTFRYREGRL</sequence>
<comment type="caution">
    <text evidence="1">The sequence shown here is derived from an EMBL/GenBank/DDBJ whole genome shotgun (WGS) entry which is preliminary data.</text>
</comment>
<evidence type="ECO:0000313" key="2">
    <source>
        <dbReference type="Proteomes" id="UP000194903"/>
    </source>
</evidence>
<dbReference type="OrthoDB" id="2042961at2"/>
<evidence type="ECO:0000313" key="1">
    <source>
        <dbReference type="EMBL" id="OUM21186.1"/>
    </source>
</evidence>
<proteinExistence type="predicted"/>